<reference evidence="2 3" key="1">
    <citation type="journal article" date="2013" name="Genome Announc.">
        <title>Complete Genome Sequence of Carnobacterium gilichinskyi Strain WN1359T (DSM 27470T).</title>
        <authorList>
            <person name="Leonard M.T."/>
            <person name="Panayotova N."/>
            <person name="Farmerie W.G."/>
            <person name="Triplett E.W."/>
            <person name="Nicholson W.L."/>
        </authorList>
    </citation>
    <scope>NUCLEOTIDE SEQUENCE [LARGE SCALE GENOMIC DNA]</scope>
    <source>
        <strain evidence="2 3">WN1359</strain>
    </source>
</reference>
<evidence type="ECO:0000313" key="3">
    <source>
        <dbReference type="Proteomes" id="UP000017469"/>
    </source>
</evidence>
<dbReference type="Proteomes" id="UP000017469">
    <property type="component" value="Chromosome"/>
</dbReference>
<dbReference type="KEGG" id="caw:Q783_07355"/>
<gene>
    <name evidence="2" type="ORF">Q783_07355</name>
</gene>
<evidence type="ECO:0000313" key="2">
    <source>
        <dbReference type="EMBL" id="AGY82838.1"/>
    </source>
</evidence>
<feature type="transmembrane region" description="Helical" evidence="1">
    <location>
        <begin position="12"/>
        <end position="37"/>
    </location>
</feature>
<evidence type="ECO:0000256" key="1">
    <source>
        <dbReference type="SAM" id="Phobius"/>
    </source>
</evidence>
<dbReference type="HOGENOM" id="CLU_3326165_0_0_9"/>
<evidence type="ECO:0008006" key="4">
    <source>
        <dbReference type="Google" id="ProtNLM"/>
    </source>
</evidence>
<keyword evidence="1" id="KW-0812">Transmembrane</keyword>
<keyword evidence="1" id="KW-0472">Membrane</keyword>
<dbReference type="EMBL" id="CP006812">
    <property type="protein sequence ID" value="AGY82838.1"/>
    <property type="molecule type" value="Genomic_DNA"/>
</dbReference>
<name>U5SFF4_9LACT</name>
<sequence>MNNKFERTMLRLIIWVGIIGAIVMVLLGLLGIMMWFAA</sequence>
<keyword evidence="1" id="KW-1133">Transmembrane helix</keyword>
<accession>U5SFF4</accession>
<dbReference type="AlphaFoldDB" id="U5SFF4"/>
<proteinExistence type="predicted"/>
<dbReference type="STRING" id="1266845.Q783_07355"/>
<organism evidence="2 3">
    <name type="scientific">Carnobacterium inhibens subsp. gilichinskyi</name>
    <dbReference type="NCBI Taxonomy" id="1266845"/>
    <lineage>
        <taxon>Bacteria</taxon>
        <taxon>Bacillati</taxon>
        <taxon>Bacillota</taxon>
        <taxon>Bacilli</taxon>
        <taxon>Lactobacillales</taxon>
        <taxon>Carnobacteriaceae</taxon>
        <taxon>Carnobacterium</taxon>
    </lineage>
</organism>
<protein>
    <recommendedName>
        <fullName evidence="4">DUF4044 domain-containing protein</fullName>
    </recommendedName>
</protein>